<sequence>MRNDLIVVMIVEEEQVLLDALCKKVELNQVKPLSFNRGVPALAYLSSSNLDRIIPNIIWLDYNLPDIDGGAFLEELTKYGELAEIPVVVVSNSYEPEKIERVMKLGAKECFLKVEHSLDDLVDTISKYVS</sequence>
<keyword evidence="1 2" id="KW-0597">Phosphoprotein</keyword>
<dbReference type="Pfam" id="PF00072">
    <property type="entry name" value="Response_reg"/>
    <property type="match status" value="1"/>
</dbReference>
<evidence type="ECO:0000256" key="2">
    <source>
        <dbReference type="PROSITE-ProRule" id="PRU00169"/>
    </source>
</evidence>
<protein>
    <recommendedName>
        <fullName evidence="3">Response regulatory domain-containing protein</fullName>
    </recommendedName>
</protein>
<accession>A0A1F4W2X8</accession>
<feature type="modified residue" description="4-aspartylphosphate" evidence="2">
    <location>
        <position position="61"/>
    </location>
</feature>
<dbReference type="EMBL" id="MEVT01000003">
    <property type="protein sequence ID" value="OGC63772.1"/>
    <property type="molecule type" value="Genomic_DNA"/>
</dbReference>
<proteinExistence type="predicted"/>
<reference evidence="4 5" key="1">
    <citation type="journal article" date="2016" name="Nat. Commun.">
        <title>Thousands of microbial genomes shed light on interconnected biogeochemical processes in an aquifer system.</title>
        <authorList>
            <person name="Anantharaman K."/>
            <person name="Brown C.T."/>
            <person name="Hug L.A."/>
            <person name="Sharon I."/>
            <person name="Castelle C.J."/>
            <person name="Probst A.J."/>
            <person name="Thomas B.C."/>
            <person name="Singh A."/>
            <person name="Wilkins M.J."/>
            <person name="Karaoz U."/>
            <person name="Brodie E.L."/>
            <person name="Williams K.H."/>
            <person name="Hubbard S.S."/>
            <person name="Banfield J.F."/>
        </authorList>
    </citation>
    <scope>NUCLEOTIDE SEQUENCE [LARGE SCALE GENOMIC DNA]</scope>
</reference>
<evidence type="ECO:0000259" key="3">
    <source>
        <dbReference type="PROSITE" id="PS50110"/>
    </source>
</evidence>
<dbReference type="InterPro" id="IPR050595">
    <property type="entry name" value="Bact_response_regulator"/>
</dbReference>
<organism evidence="4 5">
    <name type="scientific">candidate division WWE3 bacterium RIFOXYA2_FULL_46_9</name>
    <dbReference type="NCBI Taxonomy" id="1802636"/>
    <lineage>
        <taxon>Bacteria</taxon>
        <taxon>Katanobacteria</taxon>
    </lineage>
</organism>
<dbReference type="Gene3D" id="3.40.50.2300">
    <property type="match status" value="1"/>
</dbReference>
<comment type="caution">
    <text evidence="4">The sequence shown here is derived from an EMBL/GenBank/DDBJ whole genome shotgun (WGS) entry which is preliminary data.</text>
</comment>
<evidence type="ECO:0000313" key="5">
    <source>
        <dbReference type="Proteomes" id="UP000176614"/>
    </source>
</evidence>
<evidence type="ECO:0000256" key="1">
    <source>
        <dbReference type="ARBA" id="ARBA00022553"/>
    </source>
</evidence>
<feature type="domain" description="Response regulatory" evidence="3">
    <location>
        <begin position="7"/>
        <end position="128"/>
    </location>
</feature>
<dbReference type="InterPro" id="IPR001789">
    <property type="entry name" value="Sig_transdc_resp-reg_receiver"/>
</dbReference>
<gene>
    <name evidence="4" type="ORF">A2264_02645</name>
</gene>
<dbReference type="SUPFAM" id="SSF52172">
    <property type="entry name" value="CheY-like"/>
    <property type="match status" value="1"/>
</dbReference>
<name>A0A1F4W2X8_UNCKA</name>
<dbReference type="InterPro" id="IPR011006">
    <property type="entry name" value="CheY-like_superfamily"/>
</dbReference>
<dbReference type="PANTHER" id="PTHR44591">
    <property type="entry name" value="STRESS RESPONSE REGULATOR PROTEIN 1"/>
    <property type="match status" value="1"/>
</dbReference>
<dbReference type="AlphaFoldDB" id="A0A1F4W2X8"/>
<dbReference type="SMART" id="SM00448">
    <property type="entry name" value="REC"/>
    <property type="match status" value="1"/>
</dbReference>
<dbReference type="Proteomes" id="UP000176614">
    <property type="component" value="Unassembled WGS sequence"/>
</dbReference>
<dbReference type="PANTHER" id="PTHR44591:SF3">
    <property type="entry name" value="RESPONSE REGULATORY DOMAIN-CONTAINING PROTEIN"/>
    <property type="match status" value="1"/>
</dbReference>
<dbReference type="PROSITE" id="PS50110">
    <property type="entry name" value="RESPONSE_REGULATORY"/>
    <property type="match status" value="1"/>
</dbReference>
<dbReference type="GO" id="GO:0000160">
    <property type="term" value="P:phosphorelay signal transduction system"/>
    <property type="evidence" value="ECO:0007669"/>
    <property type="project" value="InterPro"/>
</dbReference>
<evidence type="ECO:0000313" key="4">
    <source>
        <dbReference type="EMBL" id="OGC63772.1"/>
    </source>
</evidence>